<dbReference type="Proteomes" id="UP000621510">
    <property type="component" value="Unassembled WGS sequence"/>
</dbReference>
<dbReference type="RefSeq" id="WP_201857443.1">
    <property type="nucleotide sequence ID" value="NZ_JAERRG010000035.1"/>
</dbReference>
<keyword evidence="10" id="KW-1185">Reference proteome</keyword>
<feature type="transmembrane region" description="Helical" evidence="7">
    <location>
        <begin position="103"/>
        <end position="125"/>
    </location>
</feature>
<name>A0ABS1Q5Q2_9ACTN</name>
<evidence type="ECO:0000256" key="6">
    <source>
        <dbReference type="SAM" id="MobiDB-lite"/>
    </source>
</evidence>
<evidence type="ECO:0000256" key="1">
    <source>
        <dbReference type="ARBA" id="ARBA00004651"/>
    </source>
</evidence>
<feature type="transmembrane region" description="Helical" evidence="7">
    <location>
        <begin position="392"/>
        <end position="409"/>
    </location>
</feature>
<proteinExistence type="predicted"/>
<evidence type="ECO:0000256" key="7">
    <source>
        <dbReference type="SAM" id="Phobius"/>
    </source>
</evidence>
<accession>A0ABS1Q5Q2</accession>
<organism evidence="9 10">
    <name type="scientific">Streptomyces endocoffeicus</name>
    <dbReference type="NCBI Taxonomy" id="2898945"/>
    <lineage>
        <taxon>Bacteria</taxon>
        <taxon>Bacillati</taxon>
        <taxon>Actinomycetota</taxon>
        <taxon>Actinomycetes</taxon>
        <taxon>Kitasatosporales</taxon>
        <taxon>Streptomycetaceae</taxon>
        <taxon>Streptomyces</taxon>
    </lineage>
</organism>
<feature type="transmembrane region" description="Helical" evidence="7">
    <location>
        <begin position="301"/>
        <end position="320"/>
    </location>
</feature>
<dbReference type="Pfam" id="PF07690">
    <property type="entry name" value="MFS_1"/>
    <property type="match status" value="1"/>
</dbReference>
<feature type="transmembrane region" description="Helical" evidence="7">
    <location>
        <begin position="137"/>
        <end position="159"/>
    </location>
</feature>
<dbReference type="PANTHER" id="PTHR43791">
    <property type="entry name" value="PERMEASE-RELATED"/>
    <property type="match status" value="1"/>
</dbReference>
<evidence type="ECO:0000256" key="5">
    <source>
        <dbReference type="ARBA" id="ARBA00023136"/>
    </source>
</evidence>
<feature type="transmembrane region" description="Helical" evidence="7">
    <location>
        <begin position="79"/>
        <end position="97"/>
    </location>
</feature>
<feature type="transmembrane region" description="Helical" evidence="7">
    <location>
        <begin position="237"/>
        <end position="258"/>
    </location>
</feature>
<evidence type="ECO:0000313" key="10">
    <source>
        <dbReference type="Proteomes" id="UP000621510"/>
    </source>
</evidence>
<keyword evidence="4 7" id="KW-1133">Transmembrane helix</keyword>
<reference evidence="9 10" key="1">
    <citation type="submission" date="2021-01" db="EMBL/GenBank/DDBJ databases">
        <title>WGS of actinomycetes isolated from Thailand.</title>
        <authorList>
            <person name="Thawai C."/>
        </authorList>
    </citation>
    <scope>NUCLEOTIDE SEQUENCE [LARGE SCALE GENOMIC DNA]</scope>
    <source>
        <strain evidence="9 10">CA3R110</strain>
    </source>
</reference>
<dbReference type="EMBL" id="JAERRG010000035">
    <property type="protein sequence ID" value="MBL1119664.1"/>
    <property type="molecule type" value="Genomic_DNA"/>
</dbReference>
<dbReference type="CDD" id="cd17319">
    <property type="entry name" value="MFS_ExuT_GudP_like"/>
    <property type="match status" value="1"/>
</dbReference>
<dbReference type="SUPFAM" id="SSF103473">
    <property type="entry name" value="MFS general substrate transporter"/>
    <property type="match status" value="1"/>
</dbReference>
<dbReference type="InterPro" id="IPR020846">
    <property type="entry name" value="MFS_dom"/>
</dbReference>
<dbReference type="InterPro" id="IPR011701">
    <property type="entry name" value="MFS"/>
</dbReference>
<sequence length="441" mass="48477">MELRTMTLVTRRLLPFLALLYLVAYIDRSNVGFAKLTMQSELGLSESAFFMGSGMFFIAYAIFEVPSNLLLERVGARRWFARIMISWGVVTVLTMLVRSETSFYIFRFLLGVTEAGFYPGVIYFLTKWYPNRHRARIFGLFIFANPVSFALGNPLLGVLSNLDGTLGLAGWQWIFLATGIPAVILGVVTLVYLPEGPEKAKWLAPDQREWIKNELDREAGPRHDKHNPLAPLKSGRVWFFVAQFLLMVLAAYGLSFWMPTIVKGFGVTDTVTGLLTSIPYICAAVALFLLPRSADRHREYYWHMGLPLAIAGIAMGMSLLVDSPAIRLALMSVAAAGILGPQAIFWSLSSQLFTGIRAASAVATINSVGNLGGWLGPLAIGYIVDATHNTSSGLWVIVVAALLGGAVVVQTRRIVTRHAVPVTPTPESNRPHASSRRESVQ</sequence>
<dbReference type="Gene3D" id="1.20.1250.20">
    <property type="entry name" value="MFS general substrate transporter like domains"/>
    <property type="match status" value="2"/>
</dbReference>
<evidence type="ECO:0000256" key="4">
    <source>
        <dbReference type="ARBA" id="ARBA00022989"/>
    </source>
</evidence>
<keyword evidence="2" id="KW-0813">Transport</keyword>
<feature type="transmembrane region" description="Helical" evidence="7">
    <location>
        <begin position="48"/>
        <end position="67"/>
    </location>
</feature>
<comment type="caution">
    <text evidence="9">The sequence shown here is derived from an EMBL/GenBank/DDBJ whole genome shotgun (WGS) entry which is preliminary data.</text>
</comment>
<dbReference type="PROSITE" id="PS50850">
    <property type="entry name" value="MFS"/>
    <property type="match status" value="1"/>
</dbReference>
<feature type="transmembrane region" description="Helical" evidence="7">
    <location>
        <begin position="171"/>
        <end position="193"/>
    </location>
</feature>
<feature type="transmembrane region" description="Helical" evidence="7">
    <location>
        <begin position="270"/>
        <end position="289"/>
    </location>
</feature>
<keyword evidence="5 7" id="KW-0472">Membrane</keyword>
<dbReference type="PANTHER" id="PTHR43791:SF36">
    <property type="entry name" value="TRANSPORTER, PUTATIVE (AFU_ORTHOLOGUE AFUA_6G08340)-RELATED"/>
    <property type="match status" value="1"/>
</dbReference>
<keyword evidence="3 7" id="KW-0812">Transmembrane</keyword>
<evidence type="ECO:0000256" key="2">
    <source>
        <dbReference type="ARBA" id="ARBA00022448"/>
    </source>
</evidence>
<feature type="transmembrane region" description="Helical" evidence="7">
    <location>
        <begin position="326"/>
        <end position="346"/>
    </location>
</feature>
<evidence type="ECO:0000313" key="9">
    <source>
        <dbReference type="EMBL" id="MBL1119664.1"/>
    </source>
</evidence>
<evidence type="ECO:0000259" key="8">
    <source>
        <dbReference type="PROSITE" id="PS50850"/>
    </source>
</evidence>
<gene>
    <name evidence="9" type="ORF">JK364_46215</name>
</gene>
<feature type="transmembrane region" description="Helical" evidence="7">
    <location>
        <begin position="358"/>
        <end position="380"/>
    </location>
</feature>
<evidence type="ECO:0000256" key="3">
    <source>
        <dbReference type="ARBA" id="ARBA00022692"/>
    </source>
</evidence>
<protein>
    <submittedName>
        <fullName evidence="9">MFS transporter</fullName>
    </submittedName>
</protein>
<feature type="region of interest" description="Disordered" evidence="6">
    <location>
        <begin position="420"/>
        <end position="441"/>
    </location>
</feature>
<comment type="subcellular location">
    <subcellularLocation>
        <location evidence="1">Cell membrane</location>
        <topology evidence="1">Multi-pass membrane protein</topology>
    </subcellularLocation>
</comment>
<dbReference type="InterPro" id="IPR036259">
    <property type="entry name" value="MFS_trans_sf"/>
</dbReference>
<feature type="domain" description="Major facilitator superfamily (MFS) profile" evidence="8">
    <location>
        <begin position="13"/>
        <end position="417"/>
    </location>
</feature>